<gene>
    <name evidence="10" type="ORF">C8D98_1832</name>
</gene>
<dbReference type="InterPro" id="IPR013785">
    <property type="entry name" value="Aldolase_TIM"/>
</dbReference>
<dbReference type="GO" id="GO:0000162">
    <property type="term" value="P:L-tryptophan biosynthetic process"/>
    <property type="evidence" value="ECO:0007669"/>
    <property type="project" value="UniProtKB-UniPathway"/>
</dbReference>
<protein>
    <recommendedName>
        <fullName evidence="3">indole-3-glycerol-phosphate synthase</fullName>
        <ecNumber evidence="3">4.1.1.48</ecNumber>
    </recommendedName>
</protein>
<comment type="caution">
    <text evidence="10">The sequence shown here is derived from an EMBL/GenBank/DDBJ whole genome shotgun (WGS) entry which is preliminary data.</text>
</comment>
<dbReference type="InterPro" id="IPR001468">
    <property type="entry name" value="Indole-3-GlycerolPSynthase_CS"/>
</dbReference>
<dbReference type="RefSeq" id="WP_132873808.1">
    <property type="nucleotide sequence ID" value="NZ_SMGG01000004.1"/>
</dbReference>
<dbReference type="OrthoDB" id="9804217at2"/>
<keyword evidence="4" id="KW-0028">Amino-acid biosynthesis</keyword>
<dbReference type="InterPro" id="IPR045186">
    <property type="entry name" value="Indole-3-glycerol_P_synth"/>
</dbReference>
<dbReference type="Gene3D" id="3.20.20.70">
    <property type="entry name" value="Aldolase class I"/>
    <property type="match status" value="1"/>
</dbReference>
<keyword evidence="8" id="KW-0456">Lyase</keyword>
<dbReference type="PROSITE" id="PS00614">
    <property type="entry name" value="IGPS"/>
    <property type="match status" value="1"/>
</dbReference>
<evidence type="ECO:0000256" key="7">
    <source>
        <dbReference type="ARBA" id="ARBA00023141"/>
    </source>
</evidence>
<evidence type="ECO:0000256" key="4">
    <source>
        <dbReference type="ARBA" id="ARBA00022605"/>
    </source>
</evidence>
<dbReference type="GO" id="GO:0004640">
    <property type="term" value="F:phosphoribosylanthranilate isomerase activity"/>
    <property type="evidence" value="ECO:0007669"/>
    <property type="project" value="TreeGrafter"/>
</dbReference>
<evidence type="ECO:0000259" key="9">
    <source>
        <dbReference type="Pfam" id="PF00218"/>
    </source>
</evidence>
<evidence type="ECO:0000313" key="11">
    <source>
        <dbReference type="Proteomes" id="UP000294614"/>
    </source>
</evidence>
<comment type="catalytic activity">
    <reaction evidence="1">
        <text>1-(2-carboxyphenylamino)-1-deoxy-D-ribulose 5-phosphate + H(+) = (1S,2R)-1-C-(indol-3-yl)glycerol 3-phosphate + CO2 + H2O</text>
        <dbReference type="Rhea" id="RHEA:23476"/>
        <dbReference type="ChEBI" id="CHEBI:15377"/>
        <dbReference type="ChEBI" id="CHEBI:15378"/>
        <dbReference type="ChEBI" id="CHEBI:16526"/>
        <dbReference type="ChEBI" id="CHEBI:58613"/>
        <dbReference type="ChEBI" id="CHEBI:58866"/>
        <dbReference type="EC" id="4.1.1.48"/>
    </reaction>
</comment>
<reference evidence="10 11" key="1">
    <citation type="submission" date="2019-03" db="EMBL/GenBank/DDBJ databases">
        <title>Genomic Encyclopedia of Type Strains, Phase IV (KMG-IV): sequencing the most valuable type-strain genomes for metagenomic binning, comparative biology and taxonomic classification.</title>
        <authorList>
            <person name="Goeker M."/>
        </authorList>
    </citation>
    <scope>NUCLEOTIDE SEQUENCE [LARGE SCALE GENOMIC DNA]</scope>
    <source>
        <strain evidence="10 11">DSM 24984</strain>
    </source>
</reference>
<keyword evidence="7" id="KW-0057">Aromatic amino acid biosynthesis</keyword>
<name>A0A4V2PS18_9BACT</name>
<dbReference type="PANTHER" id="PTHR22854:SF2">
    <property type="entry name" value="INDOLE-3-GLYCEROL-PHOSPHATE SYNTHASE"/>
    <property type="match status" value="1"/>
</dbReference>
<keyword evidence="5" id="KW-0210">Decarboxylase</keyword>
<evidence type="ECO:0000256" key="2">
    <source>
        <dbReference type="ARBA" id="ARBA00004696"/>
    </source>
</evidence>
<dbReference type="AlphaFoldDB" id="A0A4V2PS18"/>
<evidence type="ECO:0000256" key="5">
    <source>
        <dbReference type="ARBA" id="ARBA00022793"/>
    </source>
</evidence>
<evidence type="ECO:0000313" key="10">
    <source>
        <dbReference type="EMBL" id="TCK60951.1"/>
    </source>
</evidence>
<sequence length="251" mass="27081">MSVLAKILENKKKEVAVMTVPAFQRKKAVLDFKASLTAKPFICEVKKASPTLGDINVGADPVVTALRYERMGAGAVSVLTDKEFFKGSFEYMREVAEDINVPVLCKDFIIDEKQINTAYVYGADAVLLMATALSKGQYARLYDCAKTKGLAVLTEIHEEEEYDIVASVNPDIVGVNARNLKTLEIDMDKAAGIISRLGGGHFRVAESGMKTADDIRKMRAAGADAFLVGSGLMSSENPEAVFADMASGLKA</sequence>
<proteinExistence type="predicted"/>
<dbReference type="InterPro" id="IPR013798">
    <property type="entry name" value="Indole-3-glycerol_P_synth_dom"/>
</dbReference>
<dbReference type="UniPathway" id="UPA00035">
    <property type="reaction ID" value="UER00043"/>
</dbReference>
<feature type="domain" description="Indole-3-glycerol phosphate synthase" evidence="9">
    <location>
        <begin position="5"/>
        <end position="240"/>
    </location>
</feature>
<dbReference type="Proteomes" id="UP000294614">
    <property type="component" value="Unassembled WGS sequence"/>
</dbReference>
<dbReference type="SUPFAM" id="SSF51366">
    <property type="entry name" value="Ribulose-phoshate binding barrel"/>
    <property type="match status" value="1"/>
</dbReference>
<accession>A0A4V2PS18</accession>
<keyword evidence="6" id="KW-0822">Tryptophan biosynthesis</keyword>
<dbReference type="CDD" id="cd00331">
    <property type="entry name" value="IGPS"/>
    <property type="match status" value="1"/>
</dbReference>
<dbReference type="EC" id="4.1.1.48" evidence="3"/>
<evidence type="ECO:0000256" key="8">
    <source>
        <dbReference type="ARBA" id="ARBA00023239"/>
    </source>
</evidence>
<evidence type="ECO:0000256" key="3">
    <source>
        <dbReference type="ARBA" id="ARBA00012362"/>
    </source>
</evidence>
<evidence type="ECO:0000256" key="6">
    <source>
        <dbReference type="ARBA" id="ARBA00022822"/>
    </source>
</evidence>
<dbReference type="GO" id="GO:0004425">
    <property type="term" value="F:indole-3-glycerol-phosphate synthase activity"/>
    <property type="evidence" value="ECO:0007669"/>
    <property type="project" value="UniProtKB-EC"/>
</dbReference>
<dbReference type="InterPro" id="IPR011060">
    <property type="entry name" value="RibuloseP-bd_barrel"/>
</dbReference>
<dbReference type="PANTHER" id="PTHR22854">
    <property type="entry name" value="TRYPTOPHAN BIOSYNTHESIS PROTEIN"/>
    <property type="match status" value="1"/>
</dbReference>
<keyword evidence="11" id="KW-1185">Reference proteome</keyword>
<evidence type="ECO:0000256" key="1">
    <source>
        <dbReference type="ARBA" id="ARBA00001633"/>
    </source>
</evidence>
<organism evidence="10 11">
    <name type="scientific">Seleniivibrio woodruffii</name>
    <dbReference type="NCBI Taxonomy" id="1078050"/>
    <lineage>
        <taxon>Bacteria</taxon>
        <taxon>Pseudomonadati</taxon>
        <taxon>Deferribacterota</taxon>
        <taxon>Deferribacteres</taxon>
        <taxon>Deferribacterales</taxon>
        <taxon>Geovibrionaceae</taxon>
        <taxon>Seleniivibrio</taxon>
    </lineage>
</organism>
<dbReference type="Pfam" id="PF00218">
    <property type="entry name" value="IGPS"/>
    <property type="match status" value="1"/>
</dbReference>
<comment type="pathway">
    <text evidence="2">Amino-acid biosynthesis; L-tryptophan biosynthesis; L-tryptophan from chorismate: step 4/5.</text>
</comment>
<dbReference type="EMBL" id="SMGG01000004">
    <property type="protein sequence ID" value="TCK60951.1"/>
    <property type="molecule type" value="Genomic_DNA"/>
</dbReference>
<dbReference type="FunFam" id="3.20.20.70:FF:000024">
    <property type="entry name" value="Indole-3-glycerol phosphate synthase"/>
    <property type="match status" value="1"/>
</dbReference>